<proteinExistence type="predicted"/>
<evidence type="ECO:0000256" key="4">
    <source>
        <dbReference type="ARBA" id="ARBA00023136"/>
    </source>
</evidence>
<dbReference type="InterPro" id="IPR005828">
    <property type="entry name" value="MFS_sugar_transport-like"/>
</dbReference>
<reference evidence="6 7" key="1">
    <citation type="journal article" date="2021" name="Elife">
        <title>Chloroplast acquisition without the gene transfer in kleptoplastic sea slugs, Plakobranchus ocellatus.</title>
        <authorList>
            <person name="Maeda T."/>
            <person name="Takahashi S."/>
            <person name="Yoshida T."/>
            <person name="Shimamura S."/>
            <person name="Takaki Y."/>
            <person name="Nagai Y."/>
            <person name="Toyoda A."/>
            <person name="Suzuki Y."/>
            <person name="Arimoto A."/>
            <person name="Ishii H."/>
            <person name="Satoh N."/>
            <person name="Nishiyama T."/>
            <person name="Hasebe M."/>
            <person name="Maruyama T."/>
            <person name="Minagawa J."/>
            <person name="Obokata J."/>
            <person name="Shigenobu S."/>
        </authorList>
    </citation>
    <scope>NUCLEOTIDE SEQUENCE [LARGE SCALE GENOMIC DNA]</scope>
</reference>
<comment type="subcellular location">
    <subcellularLocation>
        <location evidence="1">Membrane</location>
        <topology evidence="1">Multi-pass membrane protein</topology>
    </subcellularLocation>
</comment>
<dbReference type="SUPFAM" id="SSF103473">
    <property type="entry name" value="MFS general substrate transporter"/>
    <property type="match status" value="1"/>
</dbReference>
<keyword evidence="4 5" id="KW-0472">Membrane</keyword>
<dbReference type="Pfam" id="PF00083">
    <property type="entry name" value="Sugar_tr"/>
    <property type="match status" value="1"/>
</dbReference>
<accession>A0AAV4GAP3</accession>
<dbReference type="InterPro" id="IPR036259">
    <property type="entry name" value="MFS_trans_sf"/>
</dbReference>
<evidence type="ECO:0000256" key="1">
    <source>
        <dbReference type="ARBA" id="ARBA00004141"/>
    </source>
</evidence>
<feature type="transmembrane region" description="Helical" evidence="5">
    <location>
        <begin position="20"/>
        <end position="41"/>
    </location>
</feature>
<dbReference type="PANTHER" id="PTHR24064">
    <property type="entry name" value="SOLUTE CARRIER FAMILY 22 MEMBER"/>
    <property type="match status" value="1"/>
</dbReference>
<name>A0AAV4GAP3_9GAST</name>
<gene>
    <name evidence="6" type="ORF">ElyMa_005947500</name>
</gene>
<keyword evidence="7" id="KW-1185">Reference proteome</keyword>
<dbReference type="Proteomes" id="UP000762676">
    <property type="component" value="Unassembled WGS sequence"/>
</dbReference>
<dbReference type="Gene3D" id="1.20.1250.20">
    <property type="entry name" value="MFS general substrate transporter like domains"/>
    <property type="match status" value="1"/>
</dbReference>
<keyword evidence="3 5" id="KW-1133">Transmembrane helix</keyword>
<keyword evidence="2 5" id="KW-0812">Transmembrane</keyword>
<comment type="caution">
    <text evidence="6">The sequence shown here is derived from an EMBL/GenBank/DDBJ whole genome shotgun (WGS) entry which is preliminary data.</text>
</comment>
<evidence type="ECO:0000256" key="5">
    <source>
        <dbReference type="SAM" id="Phobius"/>
    </source>
</evidence>
<organism evidence="6 7">
    <name type="scientific">Elysia marginata</name>
    <dbReference type="NCBI Taxonomy" id="1093978"/>
    <lineage>
        <taxon>Eukaryota</taxon>
        <taxon>Metazoa</taxon>
        <taxon>Spiralia</taxon>
        <taxon>Lophotrochozoa</taxon>
        <taxon>Mollusca</taxon>
        <taxon>Gastropoda</taxon>
        <taxon>Heterobranchia</taxon>
        <taxon>Euthyneura</taxon>
        <taxon>Panpulmonata</taxon>
        <taxon>Sacoglossa</taxon>
        <taxon>Placobranchoidea</taxon>
        <taxon>Plakobranchidae</taxon>
        <taxon>Elysia</taxon>
    </lineage>
</organism>
<dbReference type="GO" id="GO:0022857">
    <property type="term" value="F:transmembrane transporter activity"/>
    <property type="evidence" value="ECO:0007669"/>
    <property type="project" value="InterPro"/>
</dbReference>
<dbReference type="AlphaFoldDB" id="A0AAV4GAP3"/>
<sequence>MLCHFGTVFGTAWVKSYPVYVALRFCTTFFGTGAFLTAFVIGMEFVGPSQRRVAGIVIELSWCDGLFLETGIAWLLRDGRYFQMTISVFSVLIALVLALFVPESARWLLQKGKNEEARKIIMKAAKVNGVTLSKKAEKLNIEVKGEGETIWQMFTYPALFARCLIVFGNW</sequence>
<evidence type="ECO:0000313" key="6">
    <source>
        <dbReference type="EMBL" id="GFR82316.1"/>
    </source>
</evidence>
<dbReference type="EMBL" id="BMAT01011937">
    <property type="protein sequence ID" value="GFR82316.1"/>
    <property type="molecule type" value="Genomic_DNA"/>
</dbReference>
<dbReference type="GO" id="GO:0016020">
    <property type="term" value="C:membrane"/>
    <property type="evidence" value="ECO:0007669"/>
    <property type="project" value="UniProtKB-SubCell"/>
</dbReference>
<evidence type="ECO:0000256" key="2">
    <source>
        <dbReference type="ARBA" id="ARBA00022692"/>
    </source>
</evidence>
<protein>
    <submittedName>
        <fullName evidence="6">Organic cation transporter protein</fullName>
    </submittedName>
</protein>
<feature type="transmembrane region" description="Helical" evidence="5">
    <location>
        <begin position="81"/>
        <end position="101"/>
    </location>
</feature>
<evidence type="ECO:0000256" key="3">
    <source>
        <dbReference type="ARBA" id="ARBA00022989"/>
    </source>
</evidence>
<feature type="transmembrane region" description="Helical" evidence="5">
    <location>
        <begin position="53"/>
        <end position="75"/>
    </location>
</feature>
<evidence type="ECO:0000313" key="7">
    <source>
        <dbReference type="Proteomes" id="UP000762676"/>
    </source>
</evidence>